<keyword evidence="2" id="KW-1133">Transmembrane helix</keyword>
<dbReference type="Proteomes" id="UP000199415">
    <property type="component" value="Unassembled WGS sequence"/>
</dbReference>
<feature type="region of interest" description="Disordered" evidence="1">
    <location>
        <begin position="1"/>
        <end position="23"/>
    </location>
</feature>
<organism evidence="3 4">
    <name type="scientific">Limimonas halophila</name>
    <dbReference type="NCBI Taxonomy" id="1082479"/>
    <lineage>
        <taxon>Bacteria</taxon>
        <taxon>Pseudomonadati</taxon>
        <taxon>Pseudomonadota</taxon>
        <taxon>Alphaproteobacteria</taxon>
        <taxon>Rhodospirillales</taxon>
        <taxon>Rhodovibrionaceae</taxon>
        <taxon>Limimonas</taxon>
    </lineage>
</organism>
<feature type="transmembrane region" description="Helical" evidence="2">
    <location>
        <begin position="78"/>
        <end position="99"/>
    </location>
</feature>
<dbReference type="STRING" id="1082479.SAMN05216241_10143"/>
<proteinExistence type="predicted"/>
<dbReference type="RefSeq" id="WP_090018618.1">
    <property type="nucleotide sequence ID" value="NZ_FNCE01000001.1"/>
</dbReference>
<sequence length="172" mass="17772">MSHKPDRDNGTDTGPVRSRDLDKRIAAAKERQHGGPRGKRGNLASSGIGFGFRLVSELVSALAVGVAIGLGLDKWLGTMPLFLIVFFVLGATAAFMNVIRLANAYDKARQQGDADPEADGGARAGRSPAGRATGDPLADGSPAGQASGDDEGSSEAPDTQGGGFDHRRDQEG</sequence>
<dbReference type="InterPro" id="IPR032820">
    <property type="entry name" value="ATPase_put"/>
</dbReference>
<gene>
    <name evidence="3" type="ORF">SAMN05216241_10143</name>
</gene>
<name>A0A1G7KYG5_9PROT</name>
<feature type="transmembrane region" description="Helical" evidence="2">
    <location>
        <begin position="50"/>
        <end position="72"/>
    </location>
</feature>
<reference evidence="3 4" key="1">
    <citation type="submission" date="2016-10" db="EMBL/GenBank/DDBJ databases">
        <authorList>
            <person name="de Groot N.N."/>
        </authorList>
    </citation>
    <scope>NUCLEOTIDE SEQUENCE [LARGE SCALE GENOMIC DNA]</scope>
    <source>
        <strain evidence="3 4">DSM 25584</strain>
    </source>
</reference>
<dbReference type="EMBL" id="FNCE01000001">
    <property type="protein sequence ID" value="SDF42161.1"/>
    <property type="molecule type" value="Genomic_DNA"/>
</dbReference>
<keyword evidence="2" id="KW-0472">Membrane</keyword>
<protein>
    <submittedName>
        <fullName evidence="3">FoF1-type ATP synthase assembly protein I</fullName>
    </submittedName>
</protein>
<feature type="compositionally biased region" description="Basic and acidic residues" evidence="1">
    <location>
        <begin position="1"/>
        <end position="10"/>
    </location>
</feature>
<dbReference type="AlphaFoldDB" id="A0A1G7KYG5"/>
<evidence type="ECO:0000313" key="3">
    <source>
        <dbReference type="EMBL" id="SDF42161.1"/>
    </source>
</evidence>
<evidence type="ECO:0000256" key="2">
    <source>
        <dbReference type="SAM" id="Phobius"/>
    </source>
</evidence>
<evidence type="ECO:0000313" key="4">
    <source>
        <dbReference type="Proteomes" id="UP000199415"/>
    </source>
</evidence>
<dbReference type="OrthoDB" id="15401at2"/>
<keyword evidence="4" id="KW-1185">Reference proteome</keyword>
<keyword evidence="2" id="KW-0812">Transmembrane</keyword>
<feature type="compositionally biased region" description="Low complexity" evidence="1">
    <location>
        <begin position="119"/>
        <end position="134"/>
    </location>
</feature>
<feature type="region of interest" description="Disordered" evidence="1">
    <location>
        <begin position="111"/>
        <end position="172"/>
    </location>
</feature>
<accession>A0A1G7KYG5</accession>
<evidence type="ECO:0000256" key="1">
    <source>
        <dbReference type="SAM" id="MobiDB-lite"/>
    </source>
</evidence>
<dbReference type="Pfam" id="PF09527">
    <property type="entry name" value="ATPase_gene1"/>
    <property type="match status" value="1"/>
</dbReference>